<accession>A0A7L9RU72</accession>
<dbReference type="Pfam" id="PF02646">
    <property type="entry name" value="RmuC"/>
    <property type="match status" value="1"/>
</dbReference>
<evidence type="ECO:0000256" key="3">
    <source>
        <dbReference type="ARBA" id="ARBA00021840"/>
    </source>
</evidence>
<comment type="function">
    <text evidence="1">Involved in DNA recombination.</text>
</comment>
<evidence type="ECO:0000256" key="2">
    <source>
        <dbReference type="ARBA" id="ARBA00009840"/>
    </source>
</evidence>
<dbReference type="Proteomes" id="UP000594001">
    <property type="component" value="Chromosome"/>
</dbReference>
<protein>
    <recommendedName>
        <fullName evidence="3">DNA recombination protein RmuC homolog</fullName>
    </recommendedName>
</protein>
<keyword evidence="6" id="KW-1133">Transmembrane helix</keyword>
<dbReference type="GO" id="GO:0006310">
    <property type="term" value="P:DNA recombination"/>
    <property type="evidence" value="ECO:0007669"/>
    <property type="project" value="UniProtKB-KW"/>
</dbReference>
<proteinExistence type="inferred from homology"/>
<name>A0A7L9RU72_9PROT</name>
<evidence type="ECO:0000256" key="4">
    <source>
        <dbReference type="ARBA" id="ARBA00023054"/>
    </source>
</evidence>
<evidence type="ECO:0000313" key="8">
    <source>
        <dbReference type="Proteomes" id="UP000594001"/>
    </source>
</evidence>
<organism evidence="7 8">
    <name type="scientific">Candidatus Bodocaedibacter vickermanii</name>
    <dbReference type="NCBI Taxonomy" id="2741701"/>
    <lineage>
        <taxon>Bacteria</taxon>
        <taxon>Pseudomonadati</taxon>
        <taxon>Pseudomonadota</taxon>
        <taxon>Alphaproteobacteria</taxon>
        <taxon>Holosporales</taxon>
        <taxon>Candidatus Paracaedibacteraceae</taxon>
        <taxon>Candidatus Bodocaedibacter</taxon>
    </lineage>
</organism>
<gene>
    <name evidence="7" type="ORF">CPBP_00857</name>
</gene>
<comment type="similarity">
    <text evidence="2">Belongs to the RmuC family.</text>
</comment>
<dbReference type="EMBL" id="CP054719">
    <property type="protein sequence ID" value="QOL20079.1"/>
    <property type="molecule type" value="Genomic_DNA"/>
</dbReference>
<feature type="transmembrane region" description="Helical" evidence="6">
    <location>
        <begin position="21"/>
        <end position="39"/>
    </location>
</feature>
<dbReference type="KEGG" id="pbal:CPBP_00857"/>
<evidence type="ECO:0000256" key="5">
    <source>
        <dbReference type="ARBA" id="ARBA00023172"/>
    </source>
</evidence>
<reference evidence="7 8" key="1">
    <citation type="submission" date="2020-06" db="EMBL/GenBank/DDBJ databases">
        <title>The endosymbiont of the kinetoplastid Bodo saltans is a Paracaedibacter-like alpha-proteobacterium possessing a putative toxin-antitoxin system.</title>
        <authorList>
            <person name="Midha S."/>
            <person name="Rigden D.J."/>
            <person name="Siozios S."/>
            <person name="Hurst G.D.D."/>
            <person name="Jackson A.P."/>
        </authorList>
    </citation>
    <scope>NUCLEOTIDE SEQUENCE [LARGE SCALE GENOMIC DNA]</scope>
    <source>
        <strain evidence="7">Lake Konstanz</strain>
    </source>
</reference>
<keyword evidence="5" id="KW-0233">DNA recombination</keyword>
<keyword evidence="6" id="KW-0812">Transmembrane</keyword>
<dbReference type="PANTHER" id="PTHR30563">
    <property type="entry name" value="DNA RECOMBINATION PROTEIN RMUC"/>
    <property type="match status" value="1"/>
</dbReference>
<sequence length="456" mass="52306">MPLLFITLNYTQQLYKIKMSLELIILIVGAITAVIAFIFQQRKYESLQYRYMETDSQRRELGVMLERERLAFEEKLRYMENMHRQFSDQFKALSADALKMNNQSFLQLAKESLGAFHQHAQTDLTHRQKSIQEMIQPLHTTLKDVDVKIQELEKSRVGAYEGLKQHLSSMLESQKALQTETSNLVKALRAPTVRGQWGEMQLRRVVEMAGMLSHCDFMEQVNVVGEERRYRPDMVVNLPGGKKIVVDAKAPLSAYLDALDAPDEEQKKEFVKQHARQIRQHIKQLSSKSYWDQLGLQPAPEFVVLFLPGEVFFSAALEQDPGLIEAGVEEKVILATPTTLIALLRAVAFGWRQEKMTENAQEISRIGKELYKRLSDMGDHFSKLGRNIHGVVDAYNQSVGTLEKRVLVSARRLKDLDVVSQSEEMADIVVIEKTVRDLNSPEFYTNKTEDDLKDNS</sequence>
<dbReference type="PANTHER" id="PTHR30563:SF0">
    <property type="entry name" value="DNA RECOMBINATION PROTEIN RMUC"/>
    <property type="match status" value="1"/>
</dbReference>
<dbReference type="InterPro" id="IPR003798">
    <property type="entry name" value="DNA_recombination_RmuC"/>
</dbReference>
<evidence type="ECO:0000256" key="6">
    <source>
        <dbReference type="SAM" id="Phobius"/>
    </source>
</evidence>
<dbReference type="AlphaFoldDB" id="A0A7L9RU72"/>
<keyword evidence="6" id="KW-0472">Membrane</keyword>
<evidence type="ECO:0000256" key="1">
    <source>
        <dbReference type="ARBA" id="ARBA00003416"/>
    </source>
</evidence>
<evidence type="ECO:0000313" key="7">
    <source>
        <dbReference type="EMBL" id="QOL20079.1"/>
    </source>
</evidence>
<keyword evidence="4" id="KW-0175">Coiled coil</keyword>
<keyword evidence="8" id="KW-1185">Reference proteome</keyword>